<evidence type="ECO:0000259" key="2">
    <source>
        <dbReference type="PROSITE" id="PS50853"/>
    </source>
</evidence>
<organism evidence="3 4">
    <name type="scientific">Drosophila navojoa</name>
    <name type="common">Fruit fly</name>
    <dbReference type="NCBI Taxonomy" id="7232"/>
    <lineage>
        <taxon>Eukaryota</taxon>
        <taxon>Metazoa</taxon>
        <taxon>Ecdysozoa</taxon>
        <taxon>Arthropoda</taxon>
        <taxon>Hexapoda</taxon>
        <taxon>Insecta</taxon>
        <taxon>Pterygota</taxon>
        <taxon>Neoptera</taxon>
        <taxon>Endopterygota</taxon>
        <taxon>Diptera</taxon>
        <taxon>Brachycera</taxon>
        <taxon>Muscomorpha</taxon>
        <taxon>Ephydroidea</taxon>
        <taxon>Drosophilidae</taxon>
        <taxon>Drosophila</taxon>
    </lineage>
</organism>
<dbReference type="InterPro" id="IPR003961">
    <property type="entry name" value="FN3_dom"/>
</dbReference>
<dbReference type="STRING" id="7232.A0A484B1K9"/>
<protein>
    <recommendedName>
        <fullName evidence="2">Fibronectin type-III domain-containing protein</fullName>
    </recommendedName>
</protein>
<name>A0A484B1K9_DRONA</name>
<dbReference type="OMA" id="CLEWSAK"/>
<dbReference type="Proteomes" id="UP000295192">
    <property type="component" value="Unassembled WGS sequence"/>
</dbReference>
<dbReference type="InterPro" id="IPR036116">
    <property type="entry name" value="FN3_sf"/>
</dbReference>
<keyword evidence="4" id="KW-1185">Reference proteome</keyword>
<dbReference type="Gene3D" id="2.60.40.10">
    <property type="entry name" value="Immunoglobulins"/>
    <property type="match status" value="2"/>
</dbReference>
<dbReference type="OrthoDB" id="6381660at2759"/>
<accession>A0A484B1K9</accession>
<dbReference type="AlphaFoldDB" id="A0A484B1K9"/>
<keyword evidence="1" id="KW-0812">Transmembrane</keyword>
<proteinExistence type="predicted"/>
<evidence type="ECO:0000313" key="4">
    <source>
        <dbReference type="Proteomes" id="UP000295192"/>
    </source>
</evidence>
<comment type="caution">
    <text evidence="3">The sequence shown here is derived from an EMBL/GenBank/DDBJ whole genome shotgun (WGS) entry which is preliminary data.</text>
</comment>
<dbReference type="CDD" id="cd00063">
    <property type="entry name" value="FN3"/>
    <property type="match status" value="1"/>
</dbReference>
<feature type="transmembrane region" description="Helical" evidence="1">
    <location>
        <begin position="553"/>
        <end position="570"/>
    </location>
</feature>
<evidence type="ECO:0000313" key="3">
    <source>
        <dbReference type="EMBL" id="TDG41685.1"/>
    </source>
</evidence>
<gene>
    <name evidence="3" type="ORF">AWZ03_011883</name>
</gene>
<reference evidence="3 4" key="1">
    <citation type="journal article" date="2019" name="J. Hered.">
        <title>An Improved Genome Assembly for Drosophila navojoa, the Basal Species in the mojavensis Cluster.</title>
        <authorList>
            <person name="Vanderlinde T."/>
            <person name="Dupim E.G."/>
            <person name="Nazario-Yepiz N.O."/>
            <person name="Carvalho A.B."/>
        </authorList>
    </citation>
    <scope>NUCLEOTIDE SEQUENCE [LARGE SCALE GENOMIC DNA]</scope>
    <source>
        <strain evidence="3">Navoj_Jal97</strain>
        <tissue evidence="3">Whole organism</tissue>
    </source>
</reference>
<dbReference type="EMBL" id="LSRL02000319">
    <property type="protein sequence ID" value="TDG41685.1"/>
    <property type="molecule type" value="Genomic_DNA"/>
</dbReference>
<keyword evidence="1" id="KW-1133">Transmembrane helix</keyword>
<evidence type="ECO:0000256" key="1">
    <source>
        <dbReference type="SAM" id="Phobius"/>
    </source>
</evidence>
<dbReference type="PROSITE" id="PS50853">
    <property type="entry name" value="FN3"/>
    <property type="match status" value="2"/>
</dbReference>
<feature type="domain" description="Fibronectin type-III" evidence="2">
    <location>
        <begin position="228"/>
        <end position="329"/>
    </location>
</feature>
<dbReference type="SUPFAM" id="SSF49265">
    <property type="entry name" value="Fibronectin type III"/>
    <property type="match status" value="1"/>
</dbReference>
<keyword evidence="1" id="KW-0472">Membrane</keyword>
<sequence length="686" mass="77558">MDFRLRRTVFVSVFVASFCCTMCLTVHEALDQFHIEPSRDNLREGDSYNVTCWSDTLAALDKLCGAGGAQRLYMQASRSNLTVSILNGTAIYHEVRSARPKHGRAFGYECLCDGAAIVSSFFPVGVRLQVDDFSCRFEDVESPAPFNCSFSRPTKSDAVDATANYTLQHGDRTVACQPAGPGLRMQCIGRLNNFQRAFNFTLRLHDRLGEHSQRFQLRREQMIVLERPGADLNVTSLNSSSICLEWSAKRSTNHIGYKIKWSTLLLNDNINNKSILWSDVKQVTNRESVCLYRLPHPYVNYTIELKRRYNYSGAHSSPSFVYSFYTLPERPARPPRVWPGSYYIDPRRPNKLDIYWQPLSQLEHNGPQFTYNVTVQRSSDPSQVIPAKVAVGTNRAVITDLKLNTDNFTIVVRSQNSLGSSVQSSWIRIPWLNAPERARRVPKKLNMFGVMGAREKQEQLTWDPPEEQALLRGYTVCWCSWNTTDRSHCEFAEVKPCSQCQYEPPAGLLVGSWAVSANYDGRDALGSGGMSWLEPNQLSPMAPVVHSDHMHNIQGIIALIILGSFLYFFVRKVRHMSNIKVDLPEGLQSVAPALELSLLATTDMQQEVLQREQREEQHEQQRSLDASIHYPPVLYGNFRPPDILVPAQPLDYVSISNRAADLTNPSGYISMQPTQLDKVTGYVSLP</sequence>
<feature type="domain" description="Fibronectin type-III" evidence="2">
    <location>
        <begin position="331"/>
        <end position="437"/>
    </location>
</feature>
<dbReference type="InterPro" id="IPR013783">
    <property type="entry name" value="Ig-like_fold"/>
</dbReference>